<sequence length="326" mass="37199">MKKVLLTGAAGFIGWRTGKFLLEKGVEVVGIDNMNDYYDVRLKEYRKKDLEKYENFKFYKVDIENLGALEVIFSDHKFDCVLNLAARAGVRYSMLNPFVYMTTNANGTLNLLELMKKYQVKKMVLASTSSLYAGQPMPFKEDLPVNTPISPYAASKKAAEVMAYTYHYLYGIDVSVVRYFTVYGPAGRPDMSIFRFIKWIDEGKPIILYGDGSQARDFTYVDDIAEGTILATKELGYEIINLGGGKNPISLKTVIETIEKHLGKKAKIDYRPFHKADLKETWADITKAEKLLGWKPKVSFEEGIKITVEWYIENREFLKDVEVGNE</sequence>
<proteinExistence type="predicted"/>
<name>A0A831YAA7_9AQUI</name>
<comment type="caution">
    <text evidence="3">The sequence shown here is derived from an EMBL/GenBank/DDBJ whole genome shotgun (WGS) entry which is preliminary data.</text>
</comment>
<protein>
    <submittedName>
        <fullName evidence="3">NAD-dependent epimerase/dehydratase family protein</fullName>
    </submittedName>
</protein>
<reference evidence="3" key="1">
    <citation type="journal article" date="2020" name="mSystems">
        <title>Genome- and Community-Level Interaction Insights into Carbon Utilization and Element Cycling Functions of Hydrothermarchaeota in Hydrothermal Sediment.</title>
        <authorList>
            <person name="Zhou Z."/>
            <person name="Liu Y."/>
            <person name="Xu W."/>
            <person name="Pan J."/>
            <person name="Luo Z.H."/>
            <person name="Li M."/>
        </authorList>
    </citation>
    <scope>NUCLEOTIDE SEQUENCE [LARGE SCALE GENOMIC DNA]</scope>
    <source>
        <strain evidence="3">SpSt-1257</strain>
    </source>
</reference>
<dbReference type="Proteomes" id="UP000885621">
    <property type="component" value="Unassembled WGS sequence"/>
</dbReference>
<gene>
    <name evidence="3" type="ORF">ENO34_00340</name>
</gene>
<keyword evidence="1" id="KW-0520">NAD</keyword>
<evidence type="ECO:0000256" key="1">
    <source>
        <dbReference type="ARBA" id="ARBA00023027"/>
    </source>
</evidence>
<dbReference type="PANTHER" id="PTHR43574">
    <property type="entry name" value="EPIMERASE-RELATED"/>
    <property type="match status" value="1"/>
</dbReference>
<accession>A0A831YAA7</accession>
<dbReference type="Pfam" id="PF16363">
    <property type="entry name" value="GDP_Man_Dehyd"/>
    <property type="match status" value="1"/>
</dbReference>
<evidence type="ECO:0000259" key="2">
    <source>
        <dbReference type="Pfam" id="PF16363"/>
    </source>
</evidence>
<dbReference type="SUPFAM" id="SSF51735">
    <property type="entry name" value="NAD(P)-binding Rossmann-fold domains"/>
    <property type="match status" value="1"/>
</dbReference>
<organism evidence="3">
    <name type="scientific">Sulfurihydrogenibium azorense</name>
    <dbReference type="NCBI Taxonomy" id="309806"/>
    <lineage>
        <taxon>Bacteria</taxon>
        <taxon>Pseudomonadati</taxon>
        <taxon>Aquificota</taxon>
        <taxon>Aquificia</taxon>
        <taxon>Aquificales</taxon>
        <taxon>Hydrogenothermaceae</taxon>
        <taxon>Sulfurihydrogenibium</taxon>
    </lineage>
</organism>
<dbReference type="Gene3D" id="3.40.50.720">
    <property type="entry name" value="NAD(P)-binding Rossmann-like Domain"/>
    <property type="match status" value="1"/>
</dbReference>
<dbReference type="InterPro" id="IPR036291">
    <property type="entry name" value="NAD(P)-bd_dom_sf"/>
</dbReference>
<dbReference type="AlphaFoldDB" id="A0A831YAA7"/>
<dbReference type="InterPro" id="IPR016040">
    <property type="entry name" value="NAD(P)-bd_dom"/>
</dbReference>
<dbReference type="PRINTS" id="PR01713">
    <property type="entry name" value="NUCEPIMERASE"/>
</dbReference>
<evidence type="ECO:0000313" key="3">
    <source>
        <dbReference type="EMBL" id="HEV08830.1"/>
    </source>
</evidence>
<feature type="domain" description="NAD(P)-binding" evidence="2">
    <location>
        <begin position="5"/>
        <end position="306"/>
    </location>
</feature>
<dbReference type="EMBL" id="DSFC01000016">
    <property type="protein sequence ID" value="HEV08830.1"/>
    <property type="molecule type" value="Genomic_DNA"/>
</dbReference>
<dbReference type="Gene3D" id="3.90.25.10">
    <property type="entry name" value="UDP-galactose 4-epimerase, domain 1"/>
    <property type="match status" value="1"/>
</dbReference>